<sequence length="129" mass="14188">MARFALFLLVVGLVASTNGQLLQDIIDGITTGWQIAPGVSIRPTFDFDPISVGVEVRIEFKRSVSQPTKEGVFSRLDIDGDGSLSIEEWHAHKGGVVNFSAFLSSVDTDGNEEISWAEFQTVQRVYIKN</sequence>
<feature type="signal peptide" evidence="2">
    <location>
        <begin position="1"/>
        <end position="19"/>
    </location>
</feature>
<evidence type="ECO:0000256" key="2">
    <source>
        <dbReference type="SAM" id="SignalP"/>
    </source>
</evidence>
<dbReference type="EnsemblMetazoa" id="XM_038220182.1">
    <property type="protein sequence ID" value="XP_038076110.1"/>
    <property type="gene ID" value="LOC119744312"/>
</dbReference>
<name>A0A914BJM2_PATMI</name>
<evidence type="ECO:0000313" key="4">
    <source>
        <dbReference type="EnsemblMetazoa" id="XP_038076110.1"/>
    </source>
</evidence>
<organism evidence="4 5">
    <name type="scientific">Patiria miniata</name>
    <name type="common">Bat star</name>
    <name type="synonym">Asterina miniata</name>
    <dbReference type="NCBI Taxonomy" id="46514"/>
    <lineage>
        <taxon>Eukaryota</taxon>
        <taxon>Metazoa</taxon>
        <taxon>Echinodermata</taxon>
        <taxon>Eleutherozoa</taxon>
        <taxon>Asterozoa</taxon>
        <taxon>Asteroidea</taxon>
        <taxon>Valvatacea</taxon>
        <taxon>Valvatida</taxon>
        <taxon>Asterinidae</taxon>
        <taxon>Patiria</taxon>
    </lineage>
</organism>
<keyword evidence="2" id="KW-0732">Signal</keyword>
<protein>
    <recommendedName>
        <fullName evidence="3">EF-hand domain-containing protein</fullName>
    </recommendedName>
</protein>
<dbReference type="PROSITE" id="PS00018">
    <property type="entry name" value="EF_HAND_1"/>
    <property type="match status" value="1"/>
</dbReference>
<dbReference type="InterPro" id="IPR002048">
    <property type="entry name" value="EF_hand_dom"/>
</dbReference>
<feature type="domain" description="EF-hand" evidence="3">
    <location>
        <begin position="72"/>
        <end position="121"/>
    </location>
</feature>
<dbReference type="OrthoDB" id="10197476at2759"/>
<reference evidence="4" key="1">
    <citation type="submission" date="2022-11" db="UniProtKB">
        <authorList>
            <consortium name="EnsemblMetazoa"/>
        </authorList>
    </citation>
    <scope>IDENTIFICATION</scope>
</reference>
<evidence type="ECO:0000256" key="1">
    <source>
        <dbReference type="ARBA" id="ARBA00022837"/>
    </source>
</evidence>
<dbReference type="InterPro" id="IPR018247">
    <property type="entry name" value="EF_Hand_1_Ca_BS"/>
</dbReference>
<dbReference type="RefSeq" id="XP_038076110.1">
    <property type="nucleotide sequence ID" value="XM_038220182.1"/>
</dbReference>
<dbReference type="Proteomes" id="UP000887568">
    <property type="component" value="Unplaced"/>
</dbReference>
<dbReference type="AlphaFoldDB" id="A0A914BJM2"/>
<dbReference type="Gene3D" id="1.10.238.10">
    <property type="entry name" value="EF-hand"/>
    <property type="match status" value="1"/>
</dbReference>
<dbReference type="Pfam" id="PF13499">
    <property type="entry name" value="EF-hand_7"/>
    <property type="match status" value="1"/>
</dbReference>
<dbReference type="GO" id="GO:0005509">
    <property type="term" value="F:calcium ion binding"/>
    <property type="evidence" value="ECO:0007669"/>
    <property type="project" value="InterPro"/>
</dbReference>
<evidence type="ECO:0000259" key="3">
    <source>
        <dbReference type="Pfam" id="PF13499"/>
    </source>
</evidence>
<feature type="chain" id="PRO_5037011446" description="EF-hand domain-containing protein" evidence="2">
    <location>
        <begin position="20"/>
        <end position="129"/>
    </location>
</feature>
<proteinExistence type="predicted"/>
<accession>A0A914BJM2</accession>
<evidence type="ECO:0000313" key="5">
    <source>
        <dbReference type="Proteomes" id="UP000887568"/>
    </source>
</evidence>
<dbReference type="SUPFAM" id="SSF47473">
    <property type="entry name" value="EF-hand"/>
    <property type="match status" value="1"/>
</dbReference>
<keyword evidence="5" id="KW-1185">Reference proteome</keyword>
<dbReference type="OMA" id="CVANFIA"/>
<keyword evidence="1" id="KW-0106">Calcium</keyword>
<dbReference type="GeneID" id="119744312"/>
<dbReference type="InterPro" id="IPR011992">
    <property type="entry name" value="EF-hand-dom_pair"/>
</dbReference>